<feature type="non-terminal residue" evidence="1">
    <location>
        <position position="139"/>
    </location>
</feature>
<name>A0ACC1HA83_9FUNG</name>
<proteinExistence type="predicted"/>
<sequence>MDDSNYDEFGNYLGPDIPSSDEEVDHIYESGSEVSEAASQSEREERFERRPDEMAVDVPQNQVILHEDKKYYPDAEEVFGPDVETVVQEEDTQLLTEPLVAPTKERQYLIQEEGLPETNYDKEFMLDLMAHPADVRNIV</sequence>
<dbReference type="Proteomes" id="UP001145114">
    <property type="component" value="Unassembled WGS sequence"/>
</dbReference>
<protein>
    <submittedName>
        <fullName evidence="1">Uncharacterized protein</fullName>
    </submittedName>
</protein>
<organism evidence="1 2">
    <name type="scientific">Spiromyces aspiralis</name>
    <dbReference type="NCBI Taxonomy" id="68401"/>
    <lineage>
        <taxon>Eukaryota</taxon>
        <taxon>Fungi</taxon>
        <taxon>Fungi incertae sedis</taxon>
        <taxon>Zoopagomycota</taxon>
        <taxon>Kickxellomycotina</taxon>
        <taxon>Kickxellomycetes</taxon>
        <taxon>Kickxellales</taxon>
        <taxon>Kickxellaceae</taxon>
        <taxon>Spiromyces</taxon>
    </lineage>
</organism>
<gene>
    <name evidence="1" type="ORF">EV182_007651</name>
</gene>
<accession>A0ACC1HA83</accession>
<keyword evidence="2" id="KW-1185">Reference proteome</keyword>
<dbReference type="EMBL" id="JAMZIH010008769">
    <property type="protein sequence ID" value="KAJ1671402.1"/>
    <property type="molecule type" value="Genomic_DNA"/>
</dbReference>
<comment type="caution">
    <text evidence="1">The sequence shown here is derived from an EMBL/GenBank/DDBJ whole genome shotgun (WGS) entry which is preliminary data.</text>
</comment>
<evidence type="ECO:0000313" key="1">
    <source>
        <dbReference type="EMBL" id="KAJ1671402.1"/>
    </source>
</evidence>
<evidence type="ECO:0000313" key="2">
    <source>
        <dbReference type="Proteomes" id="UP001145114"/>
    </source>
</evidence>
<reference evidence="1" key="1">
    <citation type="submission" date="2022-06" db="EMBL/GenBank/DDBJ databases">
        <title>Phylogenomic reconstructions and comparative analyses of Kickxellomycotina fungi.</title>
        <authorList>
            <person name="Reynolds N.K."/>
            <person name="Stajich J.E."/>
            <person name="Barry K."/>
            <person name="Grigoriev I.V."/>
            <person name="Crous P."/>
            <person name="Smith M.E."/>
        </authorList>
    </citation>
    <scope>NUCLEOTIDE SEQUENCE</scope>
    <source>
        <strain evidence="1">RSA 2271</strain>
    </source>
</reference>